<keyword evidence="3" id="KW-1185">Reference proteome</keyword>
<accession>A0ABU0J8T3</accession>
<dbReference type="CDD" id="cd07986">
    <property type="entry name" value="LPLAT_ACT14924-like"/>
    <property type="match status" value="1"/>
</dbReference>
<comment type="caution">
    <text evidence="2">The sequence shown here is derived from an EMBL/GenBank/DDBJ whole genome shotgun (WGS) entry which is preliminary data.</text>
</comment>
<organism evidence="2 3">
    <name type="scientific">Labrys wisconsinensis</name>
    <dbReference type="NCBI Taxonomy" id="425677"/>
    <lineage>
        <taxon>Bacteria</taxon>
        <taxon>Pseudomonadati</taxon>
        <taxon>Pseudomonadota</taxon>
        <taxon>Alphaproteobacteria</taxon>
        <taxon>Hyphomicrobiales</taxon>
        <taxon>Xanthobacteraceae</taxon>
        <taxon>Labrys</taxon>
    </lineage>
</organism>
<dbReference type="Proteomes" id="UP001242480">
    <property type="component" value="Unassembled WGS sequence"/>
</dbReference>
<evidence type="ECO:0000259" key="1">
    <source>
        <dbReference type="SMART" id="SM00563"/>
    </source>
</evidence>
<dbReference type="SUPFAM" id="SSF69593">
    <property type="entry name" value="Glycerol-3-phosphate (1)-acyltransferase"/>
    <property type="match status" value="1"/>
</dbReference>
<dbReference type="EMBL" id="JAUSVX010000004">
    <property type="protein sequence ID" value="MDQ0469664.1"/>
    <property type="molecule type" value="Genomic_DNA"/>
</dbReference>
<proteinExistence type="predicted"/>
<dbReference type="SMART" id="SM00563">
    <property type="entry name" value="PlsC"/>
    <property type="match status" value="1"/>
</dbReference>
<dbReference type="Pfam" id="PF19576">
    <property type="entry name" value="Acyltransf_2"/>
    <property type="match status" value="1"/>
</dbReference>
<gene>
    <name evidence="2" type="ORF">QO011_002680</name>
</gene>
<evidence type="ECO:0000313" key="3">
    <source>
        <dbReference type="Proteomes" id="UP001242480"/>
    </source>
</evidence>
<protein>
    <submittedName>
        <fullName evidence="2">Hemolysin</fullName>
    </submittedName>
</protein>
<reference evidence="2 3" key="1">
    <citation type="submission" date="2023-07" db="EMBL/GenBank/DDBJ databases">
        <title>Genomic Encyclopedia of Type Strains, Phase IV (KMG-IV): sequencing the most valuable type-strain genomes for metagenomic binning, comparative biology and taxonomic classification.</title>
        <authorList>
            <person name="Goeker M."/>
        </authorList>
    </citation>
    <scope>NUCLEOTIDE SEQUENCE [LARGE SCALE GENOMIC DNA]</scope>
    <source>
        <strain evidence="2 3">DSM 19619</strain>
    </source>
</reference>
<feature type="domain" description="Phospholipid/glycerol acyltransferase" evidence="1">
    <location>
        <begin position="78"/>
        <end position="203"/>
    </location>
</feature>
<dbReference type="InterPro" id="IPR045746">
    <property type="entry name" value="ACT14924-like_Acyltransf_dom"/>
</dbReference>
<evidence type="ECO:0000313" key="2">
    <source>
        <dbReference type="EMBL" id="MDQ0469664.1"/>
    </source>
</evidence>
<dbReference type="InterPro" id="IPR002123">
    <property type="entry name" value="Plipid/glycerol_acylTrfase"/>
</dbReference>
<sequence>MANVHFTYADPTFSLPKRALIRAIETVTGQPRLKRLYLANRRNPVAGESFFAAAVRQLELDVRFDRSQLAGIPASGPCVIVANHPYGVLDGVVIAWLIEQVRRDFVILTHALLLNAPEAAVSLLPVDFSETPEALKTNLRTRALARQRLEAGGCVIVFPAGAVSTSPDKLGRRPAIDAPWQPFTAQLIQRSGATVVPIFFGGQNSRLFQIASHVHTALRLSLIFKEVRDRIGTRLPVAIGDPIDGAEIAAAGDRKALVEMLRRRTYALAAKVPEDRTARRIVALRNRPIVPAKPQHRTSAPRV</sequence>
<name>A0ABU0J8T3_9HYPH</name>
<dbReference type="RefSeq" id="WP_307272556.1">
    <property type="nucleotide sequence ID" value="NZ_JAUSVX010000004.1"/>
</dbReference>